<keyword evidence="1" id="KW-0378">Hydrolase</keyword>
<comment type="caution">
    <text evidence="4">The sequence shown here is derived from an EMBL/GenBank/DDBJ whole genome shotgun (WGS) entry which is preliminary data.</text>
</comment>
<dbReference type="Pfam" id="PF00561">
    <property type="entry name" value="Abhydrolase_1"/>
    <property type="match status" value="1"/>
</dbReference>
<dbReference type="Gene3D" id="3.40.50.1820">
    <property type="entry name" value="alpha/beta hydrolase"/>
    <property type="match status" value="1"/>
</dbReference>
<dbReference type="RefSeq" id="WP_162844154.1">
    <property type="nucleotide sequence ID" value="NZ_RKHR01000004.1"/>
</dbReference>
<gene>
    <name evidence="4" type="ORF">EDC56_2232</name>
</gene>
<reference evidence="4 5" key="1">
    <citation type="submission" date="2018-11" db="EMBL/GenBank/DDBJ databases">
        <title>Genomic Encyclopedia of Type Strains, Phase IV (KMG-IV): sequencing the most valuable type-strain genomes for metagenomic binning, comparative biology and taxonomic classification.</title>
        <authorList>
            <person name="Goeker M."/>
        </authorList>
    </citation>
    <scope>NUCLEOTIDE SEQUENCE [LARGE SCALE GENOMIC DNA]</scope>
    <source>
        <strain evidence="4 5">DSM 100316</strain>
    </source>
</reference>
<feature type="chain" id="PRO_5018334343" evidence="2">
    <location>
        <begin position="24"/>
        <end position="307"/>
    </location>
</feature>
<keyword evidence="2" id="KW-0732">Signal</keyword>
<dbReference type="InterPro" id="IPR000073">
    <property type="entry name" value="AB_hydrolase_1"/>
</dbReference>
<sequence>MKNKSSRLLCAVVLGFLSLCASAKDLTNVDDVEHHYTENEGVKLHYAAMGQGPLVVFLHGWPDYWYSWIAQMNGLKKQYRVVALDTRGYNESDQPEAAEDYDLAVLAADVEVIIRAEGRESATIVGHDWGGAIAWYFAMTRPSLTDSLVVVNFPHPLGIAREVAKGEEQYNMLDYARSFTHPQSHLSLSTDLLLTIVDPNGEKESQYRAAFDRSSFNGMMNYYRQNLPKISKEFFQDLDNVQVPVLQVHGLEDIALHPGGLDGTWQWLDNNYTLLTLPQTGHWSHHEEAETVNKAMKKWLRQYGPRR</sequence>
<dbReference type="Proteomes" id="UP000275394">
    <property type="component" value="Unassembled WGS sequence"/>
</dbReference>
<protein>
    <submittedName>
        <fullName evidence="4">Pimeloyl-ACP methyl ester carboxylesterase</fullName>
    </submittedName>
</protein>
<dbReference type="PRINTS" id="PR00111">
    <property type="entry name" value="ABHYDROLASE"/>
</dbReference>
<dbReference type="InterPro" id="IPR029058">
    <property type="entry name" value="AB_hydrolase_fold"/>
</dbReference>
<feature type="domain" description="AB hydrolase-1" evidence="3">
    <location>
        <begin position="53"/>
        <end position="288"/>
    </location>
</feature>
<dbReference type="InterPro" id="IPR000639">
    <property type="entry name" value="Epox_hydrolase-like"/>
</dbReference>
<evidence type="ECO:0000256" key="2">
    <source>
        <dbReference type="SAM" id="SignalP"/>
    </source>
</evidence>
<evidence type="ECO:0000259" key="3">
    <source>
        <dbReference type="Pfam" id="PF00561"/>
    </source>
</evidence>
<accession>A0A3N2DPQ9</accession>
<keyword evidence="5" id="KW-1185">Reference proteome</keyword>
<proteinExistence type="predicted"/>
<evidence type="ECO:0000313" key="5">
    <source>
        <dbReference type="Proteomes" id="UP000275394"/>
    </source>
</evidence>
<dbReference type="PANTHER" id="PTHR43329">
    <property type="entry name" value="EPOXIDE HYDROLASE"/>
    <property type="match status" value="1"/>
</dbReference>
<dbReference type="PRINTS" id="PR00412">
    <property type="entry name" value="EPOXHYDRLASE"/>
</dbReference>
<name>A0A3N2DPQ9_9GAMM</name>
<feature type="signal peptide" evidence="2">
    <location>
        <begin position="1"/>
        <end position="23"/>
    </location>
</feature>
<dbReference type="SUPFAM" id="SSF53474">
    <property type="entry name" value="alpha/beta-Hydrolases"/>
    <property type="match status" value="1"/>
</dbReference>
<evidence type="ECO:0000256" key="1">
    <source>
        <dbReference type="ARBA" id="ARBA00022801"/>
    </source>
</evidence>
<organism evidence="4 5">
    <name type="scientific">Sinobacterium caligoides</name>
    <dbReference type="NCBI Taxonomy" id="933926"/>
    <lineage>
        <taxon>Bacteria</taxon>
        <taxon>Pseudomonadati</taxon>
        <taxon>Pseudomonadota</taxon>
        <taxon>Gammaproteobacteria</taxon>
        <taxon>Cellvibrionales</taxon>
        <taxon>Spongiibacteraceae</taxon>
        <taxon>Sinobacterium</taxon>
    </lineage>
</organism>
<dbReference type="AlphaFoldDB" id="A0A3N2DPQ9"/>
<dbReference type="EMBL" id="RKHR01000004">
    <property type="protein sequence ID" value="ROS01787.1"/>
    <property type="molecule type" value="Genomic_DNA"/>
</dbReference>
<dbReference type="GO" id="GO:0016787">
    <property type="term" value="F:hydrolase activity"/>
    <property type="evidence" value="ECO:0007669"/>
    <property type="project" value="UniProtKB-KW"/>
</dbReference>
<evidence type="ECO:0000313" key="4">
    <source>
        <dbReference type="EMBL" id="ROS01787.1"/>
    </source>
</evidence>